<evidence type="ECO:0000256" key="1">
    <source>
        <dbReference type="SAM" id="SignalP"/>
    </source>
</evidence>
<comment type="caution">
    <text evidence="2">The sequence shown here is derived from an EMBL/GenBank/DDBJ whole genome shotgun (WGS) entry which is preliminary data.</text>
</comment>
<proteinExistence type="predicted"/>
<evidence type="ECO:0008006" key="4">
    <source>
        <dbReference type="Google" id="ProtNLM"/>
    </source>
</evidence>
<reference evidence="2 3" key="1">
    <citation type="submission" date="2021-03" db="EMBL/GenBank/DDBJ databases">
        <title>The complete genome sequence of Acetobacter sacchari TBRC 11175.</title>
        <authorList>
            <person name="Charoenyingcharoen P."/>
            <person name="Yukphan P."/>
        </authorList>
    </citation>
    <scope>NUCLEOTIDE SEQUENCE [LARGE SCALE GENOMIC DNA]</scope>
    <source>
        <strain evidence="2 3">TBRC 11175</strain>
    </source>
</reference>
<sequence>MNFKLEKFLSAIAVASLVSLASCSSGGNESIKNETGATIDQKIKDNVTTKEQVRSQFGDPAAVTFTDSGHEQWQYRFNNASSDATNFIPLYGDLHQSGHGTEKTLTIIYNGDVVWHHAMSSSAMKSTGGVF</sequence>
<name>A0ABS3LTG6_9PROT</name>
<gene>
    <name evidence="2" type="ORF">J2D73_05210</name>
</gene>
<dbReference type="RefSeq" id="WP_207880017.1">
    <property type="nucleotide sequence ID" value="NZ_JAFVMF010000004.1"/>
</dbReference>
<dbReference type="EMBL" id="JAFVMF010000004">
    <property type="protein sequence ID" value="MBO1359194.1"/>
    <property type="molecule type" value="Genomic_DNA"/>
</dbReference>
<evidence type="ECO:0000313" key="3">
    <source>
        <dbReference type="Proteomes" id="UP000664771"/>
    </source>
</evidence>
<keyword evidence="1" id="KW-0732">Signal</keyword>
<accession>A0ABS3LTG6</accession>
<dbReference type="Proteomes" id="UP000664771">
    <property type="component" value="Unassembled WGS sequence"/>
</dbReference>
<feature type="chain" id="PRO_5046267166" description="Lipoprotein" evidence="1">
    <location>
        <begin position="22"/>
        <end position="131"/>
    </location>
</feature>
<feature type="signal peptide" evidence="1">
    <location>
        <begin position="1"/>
        <end position="21"/>
    </location>
</feature>
<protein>
    <recommendedName>
        <fullName evidence="4">Lipoprotein</fullName>
    </recommendedName>
</protein>
<keyword evidence="3" id="KW-1185">Reference proteome</keyword>
<evidence type="ECO:0000313" key="2">
    <source>
        <dbReference type="EMBL" id="MBO1359194.1"/>
    </source>
</evidence>
<organism evidence="2 3">
    <name type="scientific">Acetobacter sacchari</name>
    <dbReference type="NCBI Taxonomy" id="2661687"/>
    <lineage>
        <taxon>Bacteria</taxon>
        <taxon>Pseudomonadati</taxon>
        <taxon>Pseudomonadota</taxon>
        <taxon>Alphaproteobacteria</taxon>
        <taxon>Acetobacterales</taxon>
        <taxon>Acetobacteraceae</taxon>
        <taxon>Acetobacter</taxon>
    </lineage>
</organism>
<dbReference type="PROSITE" id="PS51257">
    <property type="entry name" value="PROKAR_LIPOPROTEIN"/>
    <property type="match status" value="1"/>
</dbReference>